<dbReference type="SUPFAM" id="SSF50978">
    <property type="entry name" value="WD40 repeat-like"/>
    <property type="match status" value="1"/>
</dbReference>
<dbReference type="STRING" id="33203.A0A179FAQ1"/>
<organism evidence="6 7">
    <name type="scientific">Purpureocillium lilacinum</name>
    <name type="common">Paecilomyces lilacinus</name>
    <dbReference type="NCBI Taxonomy" id="33203"/>
    <lineage>
        <taxon>Eukaryota</taxon>
        <taxon>Fungi</taxon>
        <taxon>Dikarya</taxon>
        <taxon>Ascomycota</taxon>
        <taxon>Pezizomycotina</taxon>
        <taxon>Sordariomycetes</taxon>
        <taxon>Hypocreomycetidae</taxon>
        <taxon>Hypocreales</taxon>
        <taxon>Ophiocordycipitaceae</taxon>
        <taxon>Purpureocillium</taxon>
    </lineage>
</organism>
<dbReference type="GO" id="GO:0000398">
    <property type="term" value="P:mRNA splicing, via spliceosome"/>
    <property type="evidence" value="ECO:0007669"/>
    <property type="project" value="TreeGrafter"/>
</dbReference>
<dbReference type="PROSITE" id="PS50294">
    <property type="entry name" value="WD_REPEATS_REGION"/>
    <property type="match status" value="8"/>
</dbReference>
<feature type="repeat" description="WD" evidence="3">
    <location>
        <begin position="831"/>
        <end position="872"/>
    </location>
</feature>
<feature type="repeat" description="WD" evidence="3">
    <location>
        <begin position="789"/>
        <end position="830"/>
    </location>
</feature>
<dbReference type="InterPro" id="IPR020472">
    <property type="entry name" value="WD40_PAC1"/>
</dbReference>
<dbReference type="PROSITE" id="PS50082">
    <property type="entry name" value="WD_REPEATS_2"/>
    <property type="match status" value="8"/>
</dbReference>
<feature type="repeat" description="WD" evidence="3">
    <location>
        <begin position="1042"/>
        <end position="1083"/>
    </location>
</feature>
<dbReference type="InterPro" id="IPR015943">
    <property type="entry name" value="WD40/YVTN_repeat-like_dom_sf"/>
</dbReference>
<protein>
    <submittedName>
        <fullName evidence="6">Vegetative incompatibility protein HET-E-1</fullName>
    </submittedName>
</protein>
<evidence type="ECO:0000256" key="4">
    <source>
        <dbReference type="SAM" id="Coils"/>
    </source>
</evidence>
<dbReference type="AlphaFoldDB" id="A0A179FAQ1"/>
<feature type="repeat" description="WD" evidence="3">
    <location>
        <begin position="873"/>
        <end position="914"/>
    </location>
</feature>
<feature type="repeat" description="WD" evidence="3">
    <location>
        <begin position="957"/>
        <end position="999"/>
    </location>
</feature>
<evidence type="ECO:0000259" key="5">
    <source>
        <dbReference type="Pfam" id="PF24883"/>
    </source>
</evidence>
<feature type="domain" description="Nephrocystin 3-like N-terminal" evidence="5">
    <location>
        <begin position="237"/>
        <end position="346"/>
    </location>
</feature>
<comment type="caution">
    <text evidence="6">The sequence shown here is derived from an EMBL/GenBank/DDBJ whole genome shotgun (WGS) entry which is preliminary data.</text>
</comment>
<dbReference type="EMBL" id="LSBI01000034">
    <property type="protein sequence ID" value="OAQ62508.1"/>
    <property type="molecule type" value="Genomic_DNA"/>
</dbReference>
<keyword evidence="4" id="KW-0175">Coiled coil</keyword>
<evidence type="ECO:0000256" key="3">
    <source>
        <dbReference type="PROSITE-ProRule" id="PRU00221"/>
    </source>
</evidence>
<dbReference type="CDD" id="cd00200">
    <property type="entry name" value="WD40"/>
    <property type="match status" value="1"/>
</dbReference>
<dbReference type="Proteomes" id="UP000078340">
    <property type="component" value="Unassembled WGS sequence"/>
</dbReference>
<evidence type="ECO:0000256" key="1">
    <source>
        <dbReference type="ARBA" id="ARBA00022574"/>
    </source>
</evidence>
<evidence type="ECO:0000256" key="2">
    <source>
        <dbReference type="ARBA" id="ARBA00022737"/>
    </source>
</evidence>
<dbReference type="PRINTS" id="PR00320">
    <property type="entry name" value="GPROTEINBRPT"/>
</dbReference>
<evidence type="ECO:0000313" key="6">
    <source>
        <dbReference type="EMBL" id="OAQ62508.1"/>
    </source>
</evidence>
<dbReference type="PANTHER" id="PTHR19846:SF0">
    <property type="entry name" value="PRE-MRNA PROCESSING FACTOR 4"/>
    <property type="match status" value="1"/>
</dbReference>
<dbReference type="InterPro" id="IPR001680">
    <property type="entry name" value="WD40_rpt"/>
</dbReference>
<dbReference type="SMART" id="SM00320">
    <property type="entry name" value="WD40"/>
    <property type="match status" value="8"/>
</dbReference>
<proteinExistence type="predicted"/>
<dbReference type="GO" id="GO:0017070">
    <property type="term" value="F:U6 snRNA binding"/>
    <property type="evidence" value="ECO:0007669"/>
    <property type="project" value="TreeGrafter"/>
</dbReference>
<dbReference type="Pfam" id="PF24883">
    <property type="entry name" value="NPHP3_N"/>
    <property type="match status" value="1"/>
</dbReference>
<dbReference type="GO" id="GO:0046540">
    <property type="term" value="C:U4/U6 x U5 tri-snRNP complex"/>
    <property type="evidence" value="ECO:0007669"/>
    <property type="project" value="TreeGrafter"/>
</dbReference>
<feature type="coiled-coil region" evidence="4">
    <location>
        <begin position="31"/>
        <end position="90"/>
    </location>
</feature>
<accession>A0A179FAQ1</accession>
<dbReference type="InterPro" id="IPR036322">
    <property type="entry name" value="WD40_repeat_dom_sf"/>
</dbReference>
<dbReference type="PANTHER" id="PTHR19846">
    <property type="entry name" value="WD40 REPEAT PROTEIN"/>
    <property type="match status" value="1"/>
</dbReference>
<gene>
    <name evidence="6" type="ORF">VFPFJ_11438</name>
</gene>
<sequence length="1174" mass="130964">MEGLGVAASVIAVVELSAKVASLCLEYSKGVKNAKDDIARLRTEVVGLQSAAKSVDELLIGPSGERLKASQQLRNTVRESQAQLRTLHERLRPKTAREALTRLRLRALKWPFENSEVEKVIQDITRCTQAINLALQVDQTYVTQLTTHQHEGDEPILGLLFSISIRRPCSAASRMKLPWGLLSTPALKDRTRRVYRIPEPNFCNKYPHGLSTPKPRQCFGSTVWQAQGSLPYLGPSGETDRGNMSKFVSTIAADLTGRVPATARHVKKAFDDDPGILRRTMREQFNKLIWHPMLMLAPDPNRRAIVIIVDALDECKTEDDVKLMIHLFSRTRTLQSLRLKVFLTSRPELPIRLGFKAIEGNYRDLILHEIPETVVGRDISTFLEHELAKIRDEYNLSVPEDRQLGGDWPGRSNTQTLLEMAIPLFIVAATVCLFIADRRIGTPDTQLKKVLHRAGAGHLSQLCKTYMPVLDNLIADLLVKQQEEILLGFRNIVGSIIILASPLSTAALARMLDIPRNDVDGELDMLHSVLSVPPSPEEPVRLLHLSFRDFLLDSELRSENRFWVDEVQAHTQMAANCLRIMNEFLRADICDLRLSRMESSIIDSQKIDAYIPAEVQYACLNWVFHLQGARKRSGNCHEAYSFLKRHFLHWIEALSLMRRAPESIGMSRMLQALLRVSQCNDMQRQGYSLYSSPRVTTRCPNFSRMPYGFSKNLFQNELPDWIVIKPRAASNWDECIQTLEDHSSVNSVAFSHDSALVASASDDQTVRLWRANTGECTRELEGHSGQVSSVGHSGQVSSVAFSHDSALVVSGSLDKTVRLWRANEGECIQVLKGHREWVNSVAFSHDSALVASASDDQTVRLWRADADTYVPELEGHRSRVCSVAFSHDLALVASASDDQMVRLWRANTGECIQVLEGHRGRVNSVAFSYNSALVVSASADRTVRLWRTDTGTNMLELKGHTSSVASVAFSWDDSALVVSGSYDKTVRLWSADTGTCIHKLEGHSDWVGPVAFSHDSALVASGSHDKTVRLWCAKTGECIRELKGHNTWVRSVAFSRDSELVVSTSVDKAVRLWRADTGKCIRELDIAVASDRISFEPGNLLLITDVGAFTTERTSPISYATGCGFSIDYSWITWNGKKLLWLPVEYRPSCSSTRGSTVALGCDSGRVFVIGIST</sequence>
<dbReference type="Pfam" id="PF00400">
    <property type="entry name" value="WD40"/>
    <property type="match status" value="8"/>
</dbReference>
<dbReference type="GO" id="GO:0030621">
    <property type="term" value="F:U4 snRNA binding"/>
    <property type="evidence" value="ECO:0007669"/>
    <property type="project" value="TreeGrafter"/>
</dbReference>
<feature type="repeat" description="WD" evidence="3">
    <location>
        <begin position="915"/>
        <end position="956"/>
    </location>
</feature>
<dbReference type="Gene3D" id="2.130.10.10">
    <property type="entry name" value="YVTN repeat-like/Quinoprotein amine dehydrogenase"/>
    <property type="match status" value="4"/>
</dbReference>
<keyword evidence="2" id="KW-0677">Repeat</keyword>
<feature type="repeat" description="WD" evidence="3">
    <location>
        <begin position="738"/>
        <end position="779"/>
    </location>
</feature>
<keyword evidence="1 3" id="KW-0853">WD repeat</keyword>
<feature type="repeat" description="WD" evidence="3">
    <location>
        <begin position="1000"/>
        <end position="1041"/>
    </location>
</feature>
<name>A0A179FAQ1_PURLI</name>
<evidence type="ECO:0000313" key="7">
    <source>
        <dbReference type="Proteomes" id="UP000078340"/>
    </source>
</evidence>
<reference evidence="6 7" key="1">
    <citation type="submission" date="2016-02" db="EMBL/GenBank/DDBJ databases">
        <title>Biosynthesis of antibiotic leucinostatins and their inhibition on Phytophthora in bio-control Purpureocillium lilacinum.</title>
        <authorList>
            <person name="Wang G."/>
            <person name="Liu Z."/>
            <person name="Lin R."/>
            <person name="Li E."/>
            <person name="Mao Z."/>
            <person name="Ling J."/>
            <person name="Yin W."/>
            <person name="Xie B."/>
        </authorList>
    </citation>
    <scope>NUCLEOTIDE SEQUENCE [LARGE SCALE GENOMIC DNA]</scope>
    <source>
        <strain evidence="6">PLFJ-1</strain>
    </source>
</reference>
<dbReference type="InterPro" id="IPR056884">
    <property type="entry name" value="NPHP3-like_N"/>
</dbReference>